<dbReference type="InterPro" id="IPR008259">
    <property type="entry name" value="FMN_hydac_DH_AS"/>
</dbReference>
<keyword evidence="4" id="KW-0560">Oxidoreductase</keyword>
<dbReference type="SUPFAM" id="SSF51395">
    <property type="entry name" value="FMN-linked oxidoreductases"/>
    <property type="match status" value="1"/>
</dbReference>
<dbReference type="PROSITE" id="PS51349">
    <property type="entry name" value="FMN_HYDROXY_ACID_DH_2"/>
    <property type="match status" value="1"/>
</dbReference>
<evidence type="ECO:0000256" key="2">
    <source>
        <dbReference type="ARBA" id="ARBA00022630"/>
    </source>
</evidence>
<dbReference type="InterPro" id="IPR037396">
    <property type="entry name" value="FMN_HAD"/>
</dbReference>
<dbReference type="PANTHER" id="PTHR10578">
    <property type="entry name" value="S -2-HYDROXY-ACID OXIDASE-RELATED"/>
    <property type="match status" value="1"/>
</dbReference>
<evidence type="ECO:0000313" key="7">
    <source>
        <dbReference type="EMBL" id="VAV90606.1"/>
    </source>
</evidence>
<evidence type="ECO:0000256" key="3">
    <source>
        <dbReference type="ARBA" id="ARBA00022643"/>
    </source>
</evidence>
<comment type="cofactor">
    <cofactor evidence="1">
        <name>FMN</name>
        <dbReference type="ChEBI" id="CHEBI:58210"/>
    </cofactor>
</comment>
<dbReference type="EMBL" id="UOED01000059">
    <property type="protein sequence ID" value="VAV90606.1"/>
    <property type="molecule type" value="Genomic_DNA"/>
</dbReference>
<dbReference type="InterPro" id="IPR012133">
    <property type="entry name" value="Alpha-hydoxy_acid_DH_FMN"/>
</dbReference>
<dbReference type="PROSITE" id="PS00557">
    <property type="entry name" value="FMN_HYDROXY_ACID_DH_1"/>
    <property type="match status" value="1"/>
</dbReference>
<dbReference type="GO" id="GO:0010181">
    <property type="term" value="F:FMN binding"/>
    <property type="evidence" value="ECO:0007669"/>
    <property type="project" value="InterPro"/>
</dbReference>
<dbReference type="CDD" id="cd02809">
    <property type="entry name" value="alpha_hydroxyacid_oxid_FMN"/>
    <property type="match status" value="1"/>
</dbReference>
<feature type="domain" description="FMN hydroxy acid dehydrogenase" evidence="6">
    <location>
        <begin position="2"/>
        <end position="383"/>
    </location>
</feature>
<organism evidence="7">
    <name type="scientific">hydrothermal vent metagenome</name>
    <dbReference type="NCBI Taxonomy" id="652676"/>
    <lineage>
        <taxon>unclassified sequences</taxon>
        <taxon>metagenomes</taxon>
        <taxon>ecological metagenomes</taxon>
    </lineage>
</organism>
<dbReference type="AlphaFoldDB" id="A0A3B0RPS5"/>
<protein>
    <submittedName>
        <fullName evidence="7">L-lactate dehydrogenase</fullName>
    </submittedName>
</protein>
<keyword evidence="3" id="KW-0288">FMN</keyword>
<dbReference type="Pfam" id="PF01070">
    <property type="entry name" value="FMN_dh"/>
    <property type="match status" value="1"/>
</dbReference>
<dbReference type="InterPro" id="IPR013785">
    <property type="entry name" value="Aldolase_TIM"/>
</dbReference>
<dbReference type="Gene3D" id="3.20.20.70">
    <property type="entry name" value="Aldolase class I"/>
    <property type="match status" value="1"/>
</dbReference>
<gene>
    <name evidence="7" type="ORF">MNBD_ALPHA02-1588</name>
</gene>
<sequence length="383" mass="42506">MSQIDSCFNIEDFRRLARKRLPRMIFDYLDGGADDEVTLGRNQSSFSKFQLMPRALRDVGDIDLTTIVLGQKVDLPVLISPTGQSRMFHHTGEPAVAKAAAKAGTIYALSSVSSTSIEDTASASDGPKWFQIYVWRNRDITKEFMDRCRENGYQALCLTVDLPVHGNRERDLRNHLTFPAAPTAKTIFDVLSHPRWLYHYLTSPAIEISNVTNSPSASFSDRSGLLDYITKQFDPTVNWDDVAWMIEQWDGPFLIKGIINPEDARRAVEVGANGIIVSNHGGRQLDFMPPTIEMLPDIVKAVAGRAEILLDSGVRRGTDVIKALALGATAVMIGRPCLYALAAGGEAGVDRMFDLLRAEIMRDMALLGCTKISDLTPEFIHRF</sequence>
<evidence type="ECO:0000259" key="6">
    <source>
        <dbReference type="PROSITE" id="PS51349"/>
    </source>
</evidence>
<evidence type="ECO:0000256" key="1">
    <source>
        <dbReference type="ARBA" id="ARBA00001917"/>
    </source>
</evidence>
<name>A0A3B0RPS5_9ZZZZ</name>
<dbReference type="PANTHER" id="PTHR10578:SF149">
    <property type="entry name" value="2-HYDROXYACID OXIDASE 2"/>
    <property type="match status" value="1"/>
</dbReference>
<dbReference type="PIRSF" id="PIRSF000138">
    <property type="entry name" value="Al-hdrx_acd_dh"/>
    <property type="match status" value="1"/>
</dbReference>
<dbReference type="FunFam" id="3.20.20.70:FF:000029">
    <property type="entry name" value="L-lactate dehydrogenase"/>
    <property type="match status" value="1"/>
</dbReference>
<dbReference type="GO" id="GO:0016614">
    <property type="term" value="F:oxidoreductase activity, acting on CH-OH group of donors"/>
    <property type="evidence" value="ECO:0007669"/>
    <property type="project" value="UniProtKB-ARBA"/>
</dbReference>
<proteinExistence type="inferred from homology"/>
<keyword evidence="2" id="KW-0285">Flavoprotein</keyword>
<comment type="similarity">
    <text evidence="5">Belongs to the FMN-dependent alpha-hydroxy acid dehydrogenase family.</text>
</comment>
<evidence type="ECO:0000256" key="5">
    <source>
        <dbReference type="ARBA" id="ARBA00024042"/>
    </source>
</evidence>
<accession>A0A3B0RPS5</accession>
<dbReference type="InterPro" id="IPR000262">
    <property type="entry name" value="FMN-dep_DH"/>
</dbReference>
<evidence type="ECO:0000256" key="4">
    <source>
        <dbReference type="ARBA" id="ARBA00023002"/>
    </source>
</evidence>
<reference evidence="7" key="1">
    <citation type="submission" date="2018-06" db="EMBL/GenBank/DDBJ databases">
        <authorList>
            <person name="Zhirakovskaya E."/>
        </authorList>
    </citation>
    <scope>NUCLEOTIDE SEQUENCE</scope>
</reference>